<feature type="signal peptide" evidence="1">
    <location>
        <begin position="1"/>
        <end position="25"/>
    </location>
</feature>
<name>A0A2X0VGD6_9GAMM</name>
<evidence type="ECO:0000256" key="1">
    <source>
        <dbReference type="SAM" id="SignalP"/>
    </source>
</evidence>
<dbReference type="OrthoDB" id="5599218at2"/>
<evidence type="ECO:0000313" key="3">
    <source>
        <dbReference type="Proteomes" id="UP000250086"/>
    </source>
</evidence>
<feature type="chain" id="PRO_5016127791" description="Sel1 repeat" evidence="1">
    <location>
        <begin position="26"/>
        <end position="242"/>
    </location>
</feature>
<dbReference type="SUPFAM" id="SSF81901">
    <property type="entry name" value="HCP-like"/>
    <property type="match status" value="1"/>
</dbReference>
<dbReference type="Proteomes" id="UP000250086">
    <property type="component" value="Unassembled WGS sequence"/>
</dbReference>
<reference evidence="2 3" key="1">
    <citation type="submission" date="2018-06" db="EMBL/GenBank/DDBJ databases">
        <authorList>
            <consortium name="Pathogen Informatics"/>
            <person name="Doyle S."/>
        </authorList>
    </citation>
    <scope>NUCLEOTIDE SEQUENCE [LARGE SCALE GENOMIC DNA]</scope>
    <source>
        <strain evidence="2 3">NCTC13093</strain>
    </source>
</reference>
<proteinExistence type="predicted"/>
<sequence>MKCKLTKCAAGVLSCAFLMQSPAFASMETVLTDTKVKVAHSALEYSLKKYQEETATVSMYTNAQMDKLIAQHRHLSVIKDNDKCQFTPDIEARARVVGVPAFEFAWGDMLINGVCVQQDVKLGLDFMNRAIEHAYAPAFERMSQYYEKGIYVGEDLVKSETYMRVAASLGSDTGRLGWVDMLVRGFGSPAMYEQAYSWLYHTTFNDSYHKAKSDYLISQLGKKMPPNIIARAVAIEYDLLGK</sequence>
<dbReference type="AlphaFoldDB" id="A0A2X0VGD6"/>
<protein>
    <recommendedName>
        <fullName evidence="4">Sel1 repeat</fullName>
    </recommendedName>
</protein>
<keyword evidence="1" id="KW-0732">Signal</keyword>
<dbReference type="EMBL" id="UAPV01000001">
    <property type="protein sequence ID" value="SPT68802.1"/>
    <property type="molecule type" value="Genomic_DNA"/>
</dbReference>
<accession>A0A2X0VGD6</accession>
<keyword evidence="3" id="KW-1185">Reference proteome</keyword>
<dbReference type="InterPro" id="IPR011990">
    <property type="entry name" value="TPR-like_helical_dom_sf"/>
</dbReference>
<gene>
    <name evidence="2" type="ORF">NCTC13093_00140</name>
</gene>
<dbReference type="Gene3D" id="1.25.40.10">
    <property type="entry name" value="Tetratricopeptide repeat domain"/>
    <property type="match status" value="1"/>
</dbReference>
<dbReference type="RefSeq" id="WP_113743016.1">
    <property type="nucleotide sequence ID" value="NZ_UAPU01000005.1"/>
</dbReference>
<evidence type="ECO:0008006" key="4">
    <source>
        <dbReference type="Google" id="ProtNLM"/>
    </source>
</evidence>
<organism evidence="2 3">
    <name type="scientific">Anaerobiospirillum thomasii</name>
    <dbReference type="NCBI Taxonomy" id="179995"/>
    <lineage>
        <taxon>Bacteria</taxon>
        <taxon>Pseudomonadati</taxon>
        <taxon>Pseudomonadota</taxon>
        <taxon>Gammaproteobacteria</taxon>
        <taxon>Aeromonadales</taxon>
        <taxon>Succinivibrionaceae</taxon>
        <taxon>Anaerobiospirillum</taxon>
    </lineage>
</organism>
<evidence type="ECO:0000313" key="2">
    <source>
        <dbReference type="EMBL" id="SPT68802.1"/>
    </source>
</evidence>